<feature type="transmembrane region" description="Helical" evidence="7">
    <location>
        <begin position="161"/>
        <end position="183"/>
    </location>
</feature>
<name>A0A1D8D184_CHLLM</name>
<evidence type="ECO:0000256" key="5">
    <source>
        <dbReference type="ARBA" id="ARBA00022989"/>
    </source>
</evidence>
<dbReference type="STRING" id="274537.BIU88_12775"/>
<evidence type="ECO:0000256" key="2">
    <source>
        <dbReference type="ARBA" id="ARBA00022475"/>
    </source>
</evidence>
<dbReference type="PANTHER" id="PTHR14969:SF62">
    <property type="entry name" value="DECAPRENYLPHOSPHORYL-5-PHOSPHORIBOSE PHOSPHATASE RV3807C-RELATED"/>
    <property type="match status" value="1"/>
</dbReference>
<feature type="transmembrane region" description="Helical" evidence="7">
    <location>
        <begin position="57"/>
        <end position="78"/>
    </location>
</feature>
<accession>A0A1D8D184</accession>
<keyword evidence="10" id="KW-1185">Reference proteome</keyword>
<dbReference type="GO" id="GO:0016787">
    <property type="term" value="F:hydrolase activity"/>
    <property type="evidence" value="ECO:0007669"/>
    <property type="project" value="UniProtKB-KW"/>
</dbReference>
<dbReference type="OrthoDB" id="9789113at2"/>
<dbReference type="SMART" id="SM00014">
    <property type="entry name" value="acidPPc"/>
    <property type="match status" value="1"/>
</dbReference>
<feature type="transmembrane region" description="Helical" evidence="7">
    <location>
        <begin position="104"/>
        <end position="125"/>
    </location>
</feature>
<evidence type="ECO:0000256" key="7">
    <source>
        <dbReference type="SAM" id="Phobius"/>
    </source>
</evidence>
<keyword evidence="2" id="KW-1003">Cell membrane</keyword>
<keyword evidence="4" id="KW-0378">Hydrolase</keyword>
<dbReference type="Gene3D" id="1.20.144.10">
    <property type="entry name" value="Phosphatidic acid phosphatase type 2/haloperoxidase"/>
    <property type="match status" value="1"/>
</dbReference>
<evidence type="ECO:0000313" key="9">
    <source>
        <dbReference type="EMBL" id="AOS84926.1"/>
    </source>
</evidence>
<dbReference type="InterPro" id="IPR000326">
    <property type="entry name" value="PAP2/HPO"/>
</dbReference>
<dbReference type="Pfam" id="PF01569">
    <property type="entry name" value="PAP2"/>
    <property type="match status" value="1"/>
</dbReference>
<keyword evidence="3 7" id="KW-0812">Transmembrane</keyword>
<gene>
    <name evidence="9" type="ORF">BIU88_12775</name>
</gene>
<dbReference type="AlphaFoldDB" id="A0A1D8D184"/>
<reference evidence="9" key="1">
    <citation type="submission" date="2016-09" db="EMBL/GenBank/DDBJ databases">
        <title>Genome sequence of Chlorobaculum limnaeum.</title>
        <authorList>
            <person name="Liu Z."/>
            <person name="Tank M."/>
            <person name="Bryant D.A."/>
        </authorList>
    </citation>
    <scope>NUCLEOTIDE SEQUENCE [LARGE SCALE GENOMIC DNA]</scope>
    <source>
        <strain evidence="9">DSM 1677</strain>
    </source>
</reference>
<keyword evidence="5 7" id="KW-1133">Transmembrane helix</keyword>
<feature type="domain" description="Phosphatidic acid phosphatase type 2/haloperoxidase" evidence="8">
    <location>
        <begin position="59"/>
        <end position="176"/>
    </location>
</feature>
<organism evidence="9 10">
    <name type="scientific">Chlorobaculum limnaeum</name>
    <dbReference type="NCBI Taxonomy" id="274537"/>
    <lineage>
        <taxon>Bacteria</taxon>
        <taxon>Pseudomonadati</taxon>
        <taxon>Chlorobiota</taxon>
        <taxon>Chlorobiia</taxon>
        <taxon>Chlorobiales</taxon>
        <taxon>Chlorobiaceae</taxon>
        <taxon>Chlorobaculum</taxon>
    </lineage>
</organism>
<evidence type="ECO:0000256" key="4">
    <source>
        <dbReference type="ARBA" id="ARBA00022801"/>
    </source>
</evidence>
<sequence>MGGLEQADAWLFQLLNHCLACPALDDLMLFLTIPKLSGHIFVLLALFIAVRKGKEAFYLIALLLLAVGLADFTASGIFKPLFQRVRPCFALEGVRLLVDQSRSWSFASSHAANSTAIATLVWLFFWRGEAVDKAFAVVVIIYAAMVSFSRIYIGVHYPGDVLGGIGIGLASAALMYTAFAWFVKNVVHRRAMRNGGAT</sequence>
<feature type="transmembrane region" description="Helical" evidence="7">
    <location>
        <begin position="27"/>
        <end position="50"/>
    </location>
</feature>
<evidence type="ECO:0000259" key="8">
    <source>
        <dbReference type="SMART" id="SM00014"/>
    </source>
</evidence>
<feature type="transmembrane region" description="Helical" evidence="7">
    <location>
        <begin position="134"/>
        <end position="155"/>
    </location>
</feature>
<protein>
    <submittedName>
        <fullName evidence="9">Phosphatase PAP2 family protein</fullName>
    </submittedName>
</protein>
<evidence type="ECO:0000256" key="6">
    <source>
        <dbReference type="ARBA" id="ARBA00023136"/>
    </source>
</evidence>
<dbReference type="SUPFAM" id="SSF48317">
    <property type="entry name" value="Acid phosphatase/Vanadium-dependent haloperoxidase"/>
    <property type="match status" value="1"/>
</dbReference>
<dbReference type="CDD" id="cd03395">
    <property type="entry name" value="PAP2_like_4"/>
    <property type="match status" value="1"/>
</dbReference>
<dbReference type="GO" id="GO:0005886">
    <property type="term" value="C:plasma membrane"/>
    <property type="evidence" value="ECO:0007669"/>
    <property type="project" value="UniProtKB-SubCell"/>
</dbReference>
<dbReference type="RefSeq" id="WP_069811227.1">
    <property type="nucleotide sequence ID" value="NZ_CP017305.1"/>
</dbReference>
<dbReference type="InterPro" id="IPR036938">
    <property type="entry name" value="PAP2/HPO_sf"/>
</dbReference>
<evidence type="ECO:0000256" key="3">
    <source>
        <dbReference type="ARBA" id="ARBA00022692"/>
    </source>
</evidence>
<comment type="subcellular location">
    <subcellularLocation>
        <location evidence="1">Cell membrane</location>
        <topology evidence="1">Multi-pass membrane protein</topology>
    </subcellularLocation>
</comment>
<evidence type="ECO:0000313" key="10">
    <source>
        <dbReference type="Proteomes" id="UP000095185"/>
    </source>
</evidence>
<evidence type="ECO:0000256" key="1">
    <source>
        <dbReference type="ARBA" id="ARBA00004651"/>
    </source>
</evidence>
<dbReference type="KEGG" id="clz:BIU88_12775"/>
<dbReference type="EMBL" id="CP017305">
    <property type="protein sequence ID" value="AOS84926.1"/>
    <property type="molecule type" value="Genomic_DNA"/>
</dbReference>
<dbReference type="Proteomes" id="UP000095185">
    <property type="component" value="Chromosome"/>
</dbReference>
<keyword evidence="6 7" id="KW-0472">Membrane</keyword>
<proteinExistence type="predicted"/>
<dbReference type="PANTHER" id="PTHR14969">
    <property type="entry name" value="SPHINGOSINE-1-PHOSPHATE PHOSPHOHYDROLASE"/>
    <property type="match status" value="1"/>
</dbReference>